<keyword evidence="8" id="KW-1185">Reference proteome</keyword>
<dbReference type="CDD" id="cd07805">
    <property type="entry name" value="ASKHA_NBD_FGGY_CvXK-like"/>
    <property type="match status" value="1"/>
</dbReference>
<keyword evidence="2" id="KW-0119">Carbohydrate metabolism</keyword>
<dbReference type="PANTHER" id="PTHR43095:SF5">
    <property type="entry name" value="XYLULOSE KINASE"/>
    <property type="match status" value="1"/>
</dbReference>
<comment type="caution">
    <text evidence="7">The sequence shown here is derived from an EMBL/GenBank/DDBJ whole genome shotgun (WGS) entry which is preliminary data.</text>
</comment>
<evidence type="ECO:0000313" key="7">
    <source>
        <dbReference type="EMBL" id="MBS9534554.1"/>
    </source>
</evidence>
<sequence>MNSPQNRADRVVLAVDLGTGGPKIGFVALDGTVIWSDHVAVLTDYGPGGAATQNAGLWWAIIRDTVRRGLREGGVRGEQVAGVSITGQWASTVPVDADGRPVGPCVMWMDTRGAPYSRKRIGGRLQGYRARALASWIRRNGGIPTPSGDDPVGHMLHLQHDAPDVFSCARWLLEPVDYLSMCFTGRAAASHASMMGAWLTDNRDLTALDYDDTLVRLAGVDRSKLPPLVPTGSIIGPVAPAVAADLGISPDAQVVTGTPDLHSAAIGSGAVGRGELHMTISTTSWISCPVAGKKTDAFHQIATVPGIDPQSYLLVNNQDTAGRALQWLRDTVFDGAGLDYPELTALAGTAPAGSNGVLFTPWLKGEHSPIDDRNARGGFHNLSLATTRADLTRAVLEGVAYNSRWLLGAVEKFTGGTANRPIRLIGGGARSDLWCQIIADVCGRSCERVADPLNAQLRGAALFAAVGIGAVDRAELRDLVRVDAVFEPGPEQHRVYDGLFAEFPGLYRAQKGMFARLNG</sequence>
<dbReference type="Proteomes" id="UP001519535">
    <property type="component" value="Unassembled WGS sequence"/>
</dbReference>
<keyword evidence="4 7" id="KW-0418">Kinase</keyword>
<evidence type="ECO:0000313" key="8">
    <source>
        <dbReference type="Proteomes" id="UP001519535"/>
    </source>
</evidence>
<dbReference type="EMBL" id="JAHCLR010000025">
    <property type="protein sequence ID" value="MBS9534554.1"/>
    <property type="molecule type" value="Genomic_DNA"/>
</dbReference>
<dbReference type="RefSeq" id="WP_214093421.1">
    <property type="nucleotide sequence ID" value="NZ_JAHCLR010000025.1"/>
</dbReference>
<evidence type="ECO:0000256" key="3">
    <source>
        <dbReference type="ARBA" id="ARBA00022679"/>
    </source>
</evidence>
<dbReference type="InterPro" id="IPR018484">
    <property type="entry name" value="FGGY_N"/>
</dbReference>
<dbReference type="InterPro" id="IPR050406">
    <property type="entry name" value="FGGY_Carb_Kinase"/>
</dbReference>
<feature type="domain" description="Carbohydrate kinase FGGY N-terminal" evidence="5">
    <location>
        <begin position="12"/>
        <end position="267"/>
    </location>
</feature>
<dbReference type="PANTHER" id="PTHR43095">
    <property type="entry name" value="SUGAR KINASE"/>
    <property type="match status" value="1"/>
</dbReference>
<accession>A0ABS5RK24</accession>
<reference evidence="7 8" key="1">
    <citation type="submission" date="2021-05" db="EMBL/GenBank/DDBJ databases">
        <title>Mycobacterium acidophilum sp. nov., an extremely acid-tolerant member of the genus Mycobacterium.</title>
        <authorList>
            <person name="Xia J."/>
        </authorList>
    </citation>
    <scope>NUCLEOTIDE SEQUENCE [LARGE SCALE GENOMIC DNA]</scope>
    <source>
        <strain evidence="7 8">M1</strain>
    </source>
</reference>
<gene>
    <name evidence="7" type="ORF">KIH27_13250</name>
</gene>
<dbReference type="InterPro" id="IPR000577">
    <property type="entry name" value="Carb_kinase_FGGY"/>
</dbReference>
<dbReference type="Pfam" id="PF00370">
    <property type="entry name" value="FGGY_N"/>
    <property type="match status" value="1"/>
</dbReference>
<dbReference type="PIRSF" id="PIRSF000538">
    <property type="entry name" value="GlpK"/>
    <property type="match status" value="1"/>
</dbReference>
<keyword evidence="3" id="KW-0808">Transferase</keyword>
<evidence type="ECO:0000259" key="5">
    <source>
        <dbReference type="Pfam" id="PF00370"/>
    </source>
</evidence>
<evidence type="ECO:0000256" key="2">
    <source>
        <dbReference type="ARBA" id="ARBA00022629"/>
    </source>
</evidence>
<protein>
    <submittedName>
        <fullName evidence="7">FGGY-family carbohydrate kinase</fullName>
    </submittedName>
</protein>
<dbReference type="GO" id="GO:0016301">
    <property type="term" value="F:kinase activity"/>
    <property type="evidence" value="ECO:0007669"/>
    <property type="project" value="UniProtKB-KW"/>
</dbReference>
<feature type="domain" description="Carbohydrate kinase FGGY C-terminal" evidence="6">
    <location>
        <begin position="298"/>
        <end position="467"/>
    </location>
</feature>
<comment type="similarity">
    <text evidence="1">Belongs to the FGGY kinase family.</text>
</comment>
<dbReference type="InterPro" id="IPR043129">
    <property type="entry name" value="ATPase_NBD"/>
</dbReference>
<dbReference type="Pfam" id="PF02782">
    <property type="entry name" value="FGGY_C"/>
    <property type="match status" value="1"/>
</dbReference>
<dbReference type="SUPFAM" id="SSF53067">
    <property type="entry name" value="Actin-like ATPase domain"/>
    <property type="match status" value="2"/>
</dbReference>
<dbReference type="InterPro" id="IPR018485">
    <property type="entry name" value="FGGY_C"/>
</dbReference>
<evidence type="ECO:0000256" key="1">
    <source>
        <dbReference type="ARBA" id="ARBA00009156"/>
    </source>
</evidence>
<evidence type="ECO:0000256" key="4">
    <source>
        <dbReference type="ARBA" id="ARBA00022777"/>
    </source>
</evidence>
<organism evidence="7 8">
    <name type="scientific">Mycolicibacter acidiphilus</name>
    <dbReference type="NCBI Taxonomy" id="2835306"/>
    <lineage>
        <taxon>Bacteria</taxon>
        <taxon>Bacillati</taxon>
        <taxon>Actinomycetota</taxon>
        <taxon>Actinomycetes</taxon>
        <taxon>Mycobacteriales</taxon>
        <taxon>Mycobacteriaceae</taxon>
        <taxon>Mycolicibacter</taxon>
    </lineage>
</organism>
<name>A0ABS5RK24_9MYCO</name>
<dbReference type="Gene3D" id="3.30.420.40">
    <property type="match status" value="2"/>
</dbReference>
<proteinExistence type="inferred from homology"/>
<evidence type="ECO:0000259" key="6">
    <source>
        <dbReference type="Pfam" id="PF02782"/>
    </source>
</evidence>
<keyword evidence="2" id="KW-0859">Xylose metabolism</keyword>